<organism evidence="2 3">
    <name type="scientific">Sphaerosporella brunnea</name>
    <dbReference type="NCBI Taxonomy" id="1250544"/>
    <lineage>
        <taxon>Eukaryota</taxon>
        <taxon>Fungi</taxon>
        <taxon>Dikarya</taxon>
        <taxon>Ascomycota</taxon>
        <taxon>Pezizomycotina</taxon>
        <taxon>Pezizomycetes</taxon>
        <taxon>Pezizales</taxon>
        <taxon>Pyronemataceae</taxon>
        <taxon>Sphaerosporella</taxon>
    </lineage>
</organism>
<feature type="compositionally biased region" description="Basic residues" evidence="1">
    <location>
        <begin position="1096"/>
        <end position="1109"/>
    </location>
</feature>
<dbReference type="OrthoDB" id="5340163at2759"/>
<feature type="region of interest" description="Disordered" evidence="1">
    <location>
        <begin position="681"/>
        <end position="824"/>
    </location>
</feature>
<feature type="region of interest" description="Disordered" evidence="1">
    <location>
        <begin position="445"/>
        <end position="546"/>
    </location>
</feature>
<feature type="compositionally biased region" description="Polar residues" evidence="1">
    <location>
        <begin position="632"/>
        <end position="642"/>
    </location>
</feature>
<feature type="compositionally biased region" description="Basic and acidic residues" evidence="1">
    <location>
        <begin position="500"/>
        <end position="511"/>
    </location>
</feature>
<dbReference type="InParanoid" id="A0A5J5F5T1"/>
<dbReference type="Proteomes" id="UP000326924">
    <property type="component" value="Unassembled WGS sequence"/>
</dbReference>
<gene>
    <name evidence="2" type="ORF">FN846DRAFT_773522</name>
</gene>
<feature type="compositionally biased region" description="Polar residues" evidence="1">
    <location>
        <begin position="462"/>
        <end position="473"/>
    </location>
</feature>
<evidence type="ECO:0000256" key="1">
    <source>
        <dbReference type="SAM" id="MobiDB-lite"/>
    </source>
</evidence>
<reference evidence="2 3" key="1">
    <citation type="submission" date="2019-09" db="EMBL/GenBank/DDBJ databases">
        <title>Draft genome of the ectomycorrhizal ascomycete Sphaerosporella brunnea.</title>
        <authorList>
            <consortium name="DOE Joint Genome Institute"/>
            <person name="Benucci G.M."/>
            <person name="Marozzi G."/>
            <person name="Antonielli L."/>
            <person name="Sanchez S."/>
            <person name="Marco P."/>
            <person name="Wang X."/>
            <person name="Falini L.B."/>
            <person name="Barry K."/>
            <person name="Haridas S."/>
            <person name="Lipzen A."/>
            <person name="Labutti K."/>
            <person name="Grigoriev I.V."/>
            <person name="Murat C."/>
            <person name="Martin F."/>
            <person name="Albertini E."/>
            <person name="Donnini D."/>
            <person name="Bonito G."/>
        </authorList>
    </citation>
    <scope>NUCLEOTIDE SEQUENCE [LARGE SCALE GENOMIC DNA]</scope>
    <source>
        <strain evidence="2 3">Sb_GMNB300</strain>
    </source>
</reference>
<comment type="caution">
    <text evidence="2">The sequence shown here is derived from an EMBL/GenBank/DDBJ whole genome shotgun (WGS) entry which is preliminary data.</text>
</comment>
<feature type="region of interest" description="Disordered" evidence="1">
    <location>
        <begin position="586"/>
        <end position="664"/>
    </location>
</feature>
<sequence length="1109" mass="126143">LIGDSELLTLFHPEQQEFETAHWSSCFGKNDIYASYFDNLSPRAFQASGFNKFLSLQRVDREIYQQLADPIWNIHGNQPLGEIPFSRDDINTFRKFLYLMTSLGNRERNMHLLAHHEFMENARVRRRRFIENNDLEHARDVWLRNAERMLDSPHYQIPETTSIFDLDRHDYKANAVDRYMVFWQAAPGDEFVLTDSAFGGFEGGQIGAKKSSNIDMTPLELEQHLYTRDFMWHQIYVLSPTLVMALCHPTLMHPELTKQQRRRWGLRKSLLESLPHDLPHRYYKDMKKSELSFSKEGWQIPVEVDKYFAPENARGHDRRRDEDVVFSIHSLSSSQVAMVNSVLLHNQELGPKIQSVCVRPPQSYQCFHQSLRQFQLDPWPKYSEEVQNIYEPLLRRLEEYLHQTLPPTPPNVPSNYPYQQLPSRQMFERPTFSDIQYSALSMSDVPRYDEHSEQGRPPHLQAHSSTQSTLTAPSSQSSYSFSSASSQSSTSTKTTSIDTPRFEPKHFEQQQRKRSPTLSNQERSSSDGSVRRSNTSGKSQRAKAGKNKGYNLVIEKALQEAKAIEALQGVSTGYLSAYGHDQLHMTGLNGYQETPARGRNPATTRPRPHSNPSSKRTSPIPTNIENGRAAVSENTGIPQKNYSSEKARSSLPHRAQTEPQQFPPVQVRANGYVHQNGQYVSEMQPSQRRSNRSPERQYVPDLPLPPVRRVNQSPEHRELPQPQLQPQQQYRPPTKRGITTSDSTRYEAVDQDAPAPRGPERAPDQEVPLVDARGRRYEPIKAEQTQTQHNGSLPPTRTRSHSIRMDPSPVNHPQPLQERSAQQQQMIDGTANGNIYQMVAPSQPPTRGMATTAMQAQPQPQPTSPQVPAQQQPTPSPVPQHQPQPQPTQQQQPPSQPQQQPSQSSSRNGSATTEHPTRPGVEIVRGRSLNGSQTSSQPQKVELEPSNMLALTYPGHEPAPVVKQLRFETPVKQLSHRLSDLSLTGSMLVHVGDTPSRLESEYDEDSDDDGASWEDEGYVEADEVVPTKKVVRFADKPLPSPKPIPLLPRFGLSTGTSLFEKAALFRKGMEIERPNSRQGRRVEIPRPLSRNGQRFEHRKHLTATPTRRA</sequence>
<proteinExistence type="predicted"/>
<dbReference type="EMBL" id="VXIS01000029">
    <property type="protein sequence ID" value="KAA8912006.1"/>
    <property type="molecule type" value="Genomic_DNA"/>
</dbReference>
<feature type="compositionally biased region" description="Low complexity" evidence="1">
    <location>
        <begin position="474"/>
        <end position="496"/>
    </location>
</feature>
<protein>
    <submittedName>
        <fullName evidence="2">Uncharacterized protein</fullName>
    </submittedName>
</protein>
<feature type="compositionally biased region" description="Pro residues" evidence="1">
    <location>
        <begin position="874"/>
        <end position="886"/>
    </location>
</feature>
<evidence type="ECO:0000313" key="2">
    <source>
        <dbReference type="EMBL" id="KAA8912006.1"/>
    </source>
</evidence>
<accession>A0A5J5F5T1</accession>
<feature type="non-terminal residue" evidence="2">
    <location>
        <position position="1"/>
    </location>
</feature>
<feature type="region of interest" description="Disordered" evidence="1">
    <location>
        <begin position="836"/>
        <end position="944"/>
    </location>
</feature>
<feature type="region of interest" description="Disordered" evidence="1">
    <location>
        <begin position="1071"/>
        <end position="1109"/>
    </location>
</feature>
<feature type="compositionally biased region" description="Polar residues" evidence="1">
    <location>
        <begin position="516"/>
        <end position="539"/>
    </location>
</feature>
<feature type="compositionally biased region" description="Low complexity" evidence="1">
    <location>
        <begin position="720"/>
        <end position="732"/>
    </location>
</feature>
<name>A0A5J5F5T1_9PEZI</name>
<keyword evidence="3" id="KW-1185">Reference proteome</keyword>
<evidence type="ECO:0000313" key="3">
    <source>
        <dbReference type="Proteomes" id="UP000326924"/>
    </source>
</evidence>
<feature type="compositionally biased region" description="Basic and acidic residues" evidence="1">
    <location>
        <begin position="1071"/>
        <end position="1084"/>
    </location>
</feature>
<feature type="compositionally biased region" description="Basic and acidic residues" evidence="1">
    <location>
        <begin position="772"/>
        <end position="781"/>
    </location>
</feature>
<feature type="compositionally biased region" description="Polar residues" evidence="1">
    <location>
        <begin position="610"/>
        <end position="625"/>
    </location>
</feature>
<dbReference type="AlphaFoldDB" id="A0A5J5F5T1"/>
<feature type="compositionally biased region" description="Polar residues" evidence="1">
    <location>
        <begin position="783"/>
        <end position="797"/>
    </location>
</feature>
<feature type="compositionally biased region" description="Low complexity" evidence="1">
    <location>
        <begin position="887"/>
        <end position="906"/>
    </location>
</feature>
<feature type="compositionally biased region" description="Polar residues" evidence="1">
    <location>
        <begin position="929"/>
        <end position="939"/>
    </location>
</feature>
<feature type="compositionally biased region" description="Basic and acidic residues" evidence="1">
    <location>
        <begin position="446"/>
        <end position="456"/>
    </location>
</feature>